<name>A0AAV7N9B6_PLEWA</name>
<proteinExistence type="predicted"/>
<organism evidence="1 2">
    <name type="scientific">Pleurodeles waltl</name>
    <name type="common">Iberian ribbed newt</name>
    <dbReference type="NCBI Taxonomy" id="8319"/>
    <lineage>
        <taxon>Eukaryota</taxon>
        <taxon>Metazoa</taxon>
        <taxon>Chordata</taxon>
        <taxon>Craniata</taxon>
        <taxon>Vertebrata</taxon>
        <taxon>Euteleostomi</taxon>
        <taxon>Amphibia</taxon>
        <taxon>Batrachia</taxon>
        <taxon>Caudata</taxon>
        <taxon>Salamandroidea</taxon>
        <taxon>Salamandridae</taxon>
        <taxon>Pleurodelinae</taxon>
        <taxon>Pleurodeles</taxon>
    </lineage>
</organism>
<sequence length="102" mass="11625">MPARYETAVSFLLCKLAQRVEGQLLPPLSFTCDPFSRARSVNAPTPLVRGWRRQEGEGLAGPRPGRDRDRWLVGLSALRRNDPLGGWWWRDAVRKKDSAPRK</sequence>
<protein>
    <recommendedName>
        <fullName evidence="3">Kisspeptin</fullName>
    </recommendedName>
</protein>
<evidence type="ECO:0008006" key="3">
    <source>
        <dbReference type="Google" id="ProtNLM"/>
    </source>
</evidence>
<dbReference type="AlphaFoldDB" id="A0AAV7N9B6"/>
<reference evidence="1" key="1">
    <citation type="journal article" date="2022" name="bioRxiv">
        <title>Sequencing and chromosome-scale assembly of the giantPleurodeles waltlgenome.</title>
        <authorList>
            <person name="Brown T."/>
            <person name="Elewa A."/>
            <person name="Iarovenko S."/>
            <person name="Subramanian E."/>
            <person name="Araus A.J."/>
            <person name="Petzold A."/>
            <person name="Susuki M."/>
            <person name="Suzuki K.-i.T."/>
            <person name="Hayashi T."/>
            <person name="Toyoda A."/>
            <person name="Oliveira C."/>
            <person name="Osipova E."/>
            <person name="Leigh N.D."/>
            <person name="Simon A."/>
            <person name="Yun M.H."/>
        </authorList>
    </citation>
    <scope>NUCLEOTIDE SEQUENCE</scope>
    <source>
        <strain evidence="1">20211129_DDA</strain>
        <tissue evidence="1">Liver</tissue>
    </source>
</reference>
<gene>
    <name evidence="1" type="ORF">NDU88_000908</name>
</gene>
<evidence type="ECO:0000313" key="1">
    <source>
        <dbReference type="EMBL" id="KAJ1112647.1"/>
    </source>
</evidence>
<dbReference type="Proteomes" id="UP001066276">
    <property type="component" value="Chromosome 8"/>
</dbReference>
<dbReference type="EMBL" id="JANPWB010000012">
    <property type="protein sequence ID" value="KAJ1112647.1"/>
    <property type="molecule type" value="Genomic_DNA"/>
</dbReference>
<comment type="caution">
    <text evidence="1">The sequence shown here is derived from an EMBL/GenBank/DDBJ whole genome shotgun (WGS) entry which is preliminary data.</text>
</comment>
<accession>A0AAV7N9B6</accession>
<evidence type="ECO:0000313" key="2">
    <source>
        <dbReference type="Proteomes" id="UP001066276"/>
    </source>
</evidence>
<keyword evidence="2" id="KW-1185">Reference proteome</keyword>